<evidence type="ECO:0000256" key="1">
    <source>
        <dbReference type="SAM" id="Phobius"/>
    </source>
</evidence>
<protein>
    <submittedName>
        <fullName evidence="2">Uncharacterized protein</fullName>
    </submittedName>
</protein>
<dbReference type="Proteomes" id="UP000727962">
    <property type="component" value="Unassembled WGS sequence"/>
</dbReference>
<feature type="transmembrane region" description="Helical" evidence="1">
    <location>
        <begin position="85"/>
        <end position="105"/>
    </location>
</feature>
<feature type="transmembrane region" description="Helical" evidence="1">
    <location>
        <begin position="45"/>
        <end position="65"/>
    </location>
</feature>
<sequence length="114" mass="12972">MFFALVDPPRLWYEPLIAPIVLSAAALFIYVKAKGIEKFELAPRWKLLWLAPVLAGLVYGAAMAWRMTDPFYNGVLEGNKRRMAHYASAAIPGFVLVGVLVFDGLTRRDRRERY</sequence>
<dbReference type="AlphaFoldDB" id="A0A931LWH8"/>
<feature type="transmembrane region" description="Helical" evidence="1">
    <location>
        <begin position="12"/>
        <end position="33"/>
    </location>
</feature>
<gene>
    <name evidence="2" type="ORF">HYR64_03460</name>
</gene>
<name>A0A931LWH8_FIMGI</name>
<proteinExistence type="predicted"/>
<organism evidence="2 3">
    <name type="scientific">Fimbriimonas ginsengisoli</name>
    <dbReference type="NCBI Taxonomy" id="1005039"/>
    <lineage>
        <taxon>Bacteria</taxon>
        <taxon>Bacillati</taxon>
        <taxon>Armatimonadota</taxon>
        <taxon>Fimbriimonadia</taxon>
        <taxon>Fimbriimonadales</taxon>
        <taxon>Fimbriimonadaceae</taxon>
        <taxon>Fimbriimonas</taxon>
    </lineage>
</organism>
<accession>A0A931LWH8</accession>
<comment type="caution">
    <text evidence="2">The sequence shown here is derived from an EMBL/GenBank/DDBJ whole genome shotgun (WGS) entry which is preliminary data.</text>
</comment>
<reference evidence="2" key="1">
    <citation type="submission" date="2020-07" db="EMBL/GenBank/DDBJ databases">
        <title>Huge and variable diversity of episymbiotic CPR bacteria and DPANN archaea in groundwater ecosystems.</title>
        <authorList>
            <person name="He C.Y."/>
            <person name="Keren R."/>
            <person name="Whittaker M."/>
            <person name="Farag I.F."/>
            <person name="Doudna J."/>
            <person name="Cate J.H.D."/>
            <person name="Banfield J.F."/>
        </authorList>
    </citation>
    <scope>NUCLEOTIDE SEQUENCE</scope>
    <source>
        <strain evidence="2">NC_groundwater_17_Pr7_B-0.1um_64_12</strain>
    </source>
</reference>
<evidence type="ECO:0000313" key="2">
    <source>
        <dbReference type="EMBL" id="MBI1756145.1"/>
    </source>
</evidence>
<dbReference type="EMBL" id="JACOSL010000022">
    <property type="protein sequence ID" value="MBI1756145.1"/>
    <property type="molecule type" value="Genomic_DNA"/>
</dbReference>
<keyword evidence="1" id="KW-0472">Membrane</keyword>
<keyword evidence="1" id="KW-1133">Transmembrane helix</keyword>
<evidence type="ECO:0000313" key="3">
    <source>
        <dbReference type="Proteomes" id="UP000727962"/>
    </source>
</evidence>
<keyword evidence="1" id="KW-0812">Transmembrane</keyword>